<proteinExistence type="predicted"/>
<evidence type="ECO:0000256" key="1">
    <source>
        <dbReference type="SAM" id="MobiDB-lite"/>
    </source>
</evidence>
<organism evidence="2 3">
    <name type="scientific">Panicum hallii var. hallii</name>
    <dbReference type="NCBI Taxonomy" id="1504633"/>
    <lineage>
        <taxon>Eukaryota</taxon>
        <taxon>Viridiplantae</taxon>
        <taxon>Streptophyta</taxon>
        <taxon>Embryophyta</taxon>
        <taxon>Tracheophyta</taxon>
        <taxon>Spermatophyta</taxon>
        <taxon>Magnoliopsida</taxon>
        <taxon>Liliopsida</taxon>
        <taxon>Poales</taxon>
        <taxon>Poaceae</taxon>
        <taxon>PACMAD clade</taxon>
        <taxon>Panicoideae</taxon>
        <taxon>Panicodae</taxon>
        <taxon>Paniceae</taxon>
        <taxon>Panicinae</taxon>
        <taxon>Panicum</taxon>
        <taxon>Panicum sect. Panicum</taxon>
    </lineage>
</organism>
<sequence length="114" mass="11789">MAAHATSRISPSSSPPIPKSSIAAAPHETMSKRPEATGFPTPMGCSPSLRQPTSAPSYPSICMVPTAAAVAHGTKSLRSALRHAVAPVRSGGPHIRESSPTAQPCICKFFCIIV</sequence>
<dbReference type="Proteomes" id="UP000244336">
    <property type="component" value="Chromosome 9"/>
</dbReference>
<evidence type="ECO:0000313" key="3">
    <source>
        <dbReference type="Proteomes" id="UP000244336"/>
    </source>
</evidence>
<name>A0A2T7C0R6_9POAL</name>
<dbReference type="EMBL" id="CM009757">
    <property type="protein sequence ID" value="PUZ36939.1"/>
    <property type="molecule type" value="Genomic_DNA"/>
</dbReference>
<dbReference type="AlphaFoldDB" id="A0A2T7C0R6"/>
<feature type="region of interest" description="Disordered" evidence="1">
    <location>
        <begin position="1"/>
        <end position="55"/>
    </location>
</feature>
<dbReference type="Gramene" id="PUZ36939">
    <property type="protein sequence ID" value="PUZ36939"/>
    <property type="gene ID" value="GQ55_9G077700"/>
</dbReference>
<evidence type="ECO:0000313" key="2">
    <source>
        <dbReference type="EMBL" id="PUZ36939.1"/>
    </source>
</evidence>
<gene>
    <name evidence="2" type="ORF">GQ55_9G077700</name>
</gene>
<reference evidence="2 3" key="1">
    <citation type="submission" date="2018-04" db="EMBL/GenBank/DDBJ databases">
        <title>WGS assembly of Panicum hallii var. hallii HAL2.</title>
        <authorList>
            <person name="Lovell J."/>
            <person name="Jenkins J."/>
            <person name="Lowry D."/>
            <person name="Mamidi S."/>
            <person name="Sreedasyam A."/>
            <person name="Weng X."/>
            <person name="Barry K."/>
            <person name="Bonette J."/>
            <person name="Campitelli B."/>
            <person name="Daum C."/>
            <person name="Gordon S."/>
            <person name="Gould B."/>
            <person name="Lipzen A."/>
            <person name="MacQueen A."/>
            <person name="Palacio-Mejia J."/>
            <person name="Plott C."/>
            <person name="Shakirov E."/>
            <person name="Shu S."/>
            <person name="Yoshinaga Y."/>
            <person name="Zane M."/>
            <person name="Rokhsar D."/>
            <person name="Grimwood J."/>
            <person name="Schmutz J."/>
            <person name="Juenger T."/>
        </authorList>
    </citation>
    <scope>NUCLEOTIDE SEQUENCE [LARGE SCALE GENOMIC DNA]</scope>
    <source>
        <strain evidence="3">cv. HAL2</strain>
    </source>
</reference>
<protein>
    <submittedName>
        <fullName evidence="2">Uncharacterized protein</fullName>
    </submittedName>
</protein>
<keyword evidence="3" id="KW-1185">Reference proteome</keyword>
<accession>A0A2T7C0R6</accession>